<reference evidence="1 2" key="1">
    <citation type="journal article" date="2014" name="Genome Announc.">
        <title>Complete Genome Sequence of Mycoplasma ovis Strain Michigan, a Hemoplasma of Sheep with Two Distinct 16S rRNA Genes.</title>
        <authorList>
            <person name="Deshuillers P.L."/>
            <person name="Santos A.P."/>
            <person name="do Nascimento N.C."/>
            <person name="Hampel J.A."/>
            <person name="Bergin I.L."/>
            <person name="Dyson M.C."/>
            <person name="Messick J.B."/>
        </authorList>
    </citation>
    <scope>NUCLEOTIDE SEQUENCE [LARGE SCALE GENOMIC DNA]</scope>
    <source>
        <strain evidence="1 2">Michigan</strain>
    </source>
</reference>
<name>A0ABN4BQM2_9MOLU</name>
<dbReference type="Proteomes" id="UP000018745">
    <property type="component" value="Chromosome"/>
</dbReference>
<organism evidence="1 2">
    <name type="scientific">Mycoplasma ovis str. Michigan</name>
    <dbReference type="NCBI Taxonomy" id="1415773"/>
    <lineage>
        <taxon>Bacteria</taxon>
        <taxon>Bacillati</taxon>
        <taxon>Mycoplasmatota</taxon>
        <taxon>Mollicutes</taxon>
        <taxon>Mycoplasmataceae</taxon>
        <taxon>Mycoplasma</taxon>
    </lineage>
</organism>
<sequence length="214" mass="24694">MFLKVFSIFLSFGSPAIIPLALPKKDKLQDSLSILNVSQEEQNEIKDYKRNLSINFFTKYFENINRDITVCQTDKSLSCPLFLYVENNEHDQKVVLQTVQEKSLKNVESNSLVNVGTDPFINDSYIKSKDVFYILPEKLKKKDVFLREISSIKFIDNGKLSIGLPGGEVKTFLFNIPENIKNLLKQKDYCETNSDTKQNFICNALNNDQKVIYR</sequence>
<gene>
    <name evidence="1" type="ORF">OVS_01055</name>
</gene>
<dbReference type="RefSeq" id="WP_024071001.1">
    <property type="nucleotide sequence ID" value="NC_023062.1"/>
</dbReference>
<keyword evidence="2" id="KW-1185">Reference proteome</keyword>
<accession>A0ABN4BQM2</accession>
<evidence type="ECO:0000313" key="1">
    <source>
        <dbReference type="EMBL" id="AHC40173.1"/>
    </source>
</evidence>
<protein>
    <submittedName>
        <fullName evidence="1">Uncharacterized protein</fullName>
    </submittedName>
</protein>
<proteinExistence type="predicted"/>
<dbReference type="EMBL" id="CP006935">
    <property type="protein sequence ID" value="AHC40173.1"/>
    <property type="molecule type" value="Genomic_DNA"/>
</dbReference>
<evidence type="ECO:0000313" key="2">
    <source>
        <dbReference type="Proteomes" id="UP000018745"/>
    </source>
</evidence>